<dbReference type="AlphaFoldDB" id="A0A366EPZ3"/>
<sequence length="81" mass="8708">MLSHASLAVLGVVAVVDASVAEAAEDAAEVADVAAAADVDAADVNRILEYGFQMDPCVSSCRGLYFILHVYIRDKLRLIRW</sequence>
<dbReference type="Proteomes" id="UP000252118">
    <property type="component" value="Unassembled WGS sequence"/>
</dbReference>
<evidence type="ECO:0000313" key="2">
    <source>
        <dbReference type="Proteomes" id="UP000252118"/>
    </source>
</evidence>
<gene>
    <name evidence="1" type="ORF">DET59_106269</name>
</gene>
<dbReference type="EMBL" id="QNRJ01000006">
    <property type="protein sequence ID" value="RBP04477.1"/>
    <property type="molecule type" value="Genomic_DNA"/>
</dbReference>
<proteinExistence type="predicted"/>
<comment type="caution">
    <text evidence="1">The sequence shown here is derived from an EMBL/GenBank/DDBJ whole genome shotgun (WGS) entry which is preliminary data.</text>
</comment>
<accession>A0A366EPZ3</accession>
<name>A0A366EPZ3_9BACI</name>
<evidence type="ECO:0000313" key="1">
    <source>
        <dbReference type="EMBL" id="RBP04477.1"/>
    </source>
</evidence>
<organism evidence="1 2">
    <name type="scientific">Rossellomorea aquimaris</name>
    <dbReference type="NCBI Taxonomy" id="189382"/>
    <lineage>
        <taxon>Bacteria</taxon>
        <taxon>Bacillati</taxon>
        <taxon>Bacillota</taxon>
        <taxon>Bacilli</taxon>
        <taxon>Bacillales</taxon>
        <taxon>Bacillaceae</taxon>
        <taxon>Rossellomorea</taxon>
    </lineage>
</organism>
<protein>
    <submittedName>
        <fullName evidence="1">Uncharacterized protein</fullName>
    </submittedName>
</protein>
<reference evidence="1 2" key="1">
    <citation type="submission" date="2018-06" db="EMBL/GenBank/DDBJ databases">
        <title>Freshwater and sediment microbial communities from various areas in North America, analyzing microbe dynamics in response to fracking.</title>
        <authorList>
            <person name="Lamendella R."/>
        </authorList>
    </citation>
    <scope>NUCLEOTIDE SEQUENCE [LARGE SCALE GENOMIC DNA]</scope>
    <source>
        <strain evidence="1 2">97B</strain>
    </source>
</reference>